<dbReference type="InterPro" id="IPR011010">
    <property type="entry name" value="DNA_brk_join_enz"/>
</dbReference>
<evidence type="ECO:0000256" key="1">
    <source>
        <dbReference type="ARBA" id="ARBA00022908"/>
    </source>
</evidence>
<dbReference type="RefSeq" id="WP_124197067.1">
    <property type="nucleotide sequence ID" value="NZ_REGA01000020.1"/>
</dbReference>
<dbReference type="InterPro" id="IPR002104">
    <property type="entry name" value="Integrase_catalytic"/>
</dbReference>
<dbReference type="Proteomes" id="UP000282323">
    <property type="component" value="Unassembled WGS sequence"/>
</dbReference>
<dbReference type="InterPro" id="IPR004107">
    <property type="entry name" value="Integrase_SAM-like_N"/>
</dbReference>
<feature type="domain" description="Core-binding (CB)" evidence="6">
    <location>
        <begin position="6"/>
        <end position="91"/>
    </location>
</feature>
<keyword evidence="2 4" id="KW-0238">DNA-binding</keyword>
<evidence type="ECO:0000259" key="5">
    <source>
        <dbReference type="PROSITE" id="PS51898"/>
    </source>
</evidence>
<dbReference type="GO" id="GO:0015074">
    <property type="term" value="P:DNA integration"/>
    <property type="evidence" value="ECO:0007669"/>
    <property type="project" value="UniProtKB-KW"/>
</dbReference>
<evidence type="ECO:0000313" key="7">
    <source>
        <dbReference type="EMBL" id="RQG91792.1"/>
    </source>
</evidence>
<dbReference type="InterPro" id="IPR044068">
    <property type="entry name" value="CB"/>
</dbReference>
<dbReference type="InterPro" id="IPR010998">
    <property type="entry name" value="Integrase_recombinase_N"/>
</dbReference>
<organism evidence="7 8">
    <name type="scientific">Natrarchaeobius chitinivorans</name>
    <dbReference type="NCBI Taxonomy" id="1679083"/>
    <lineage>
        <taxon>Archaea</taxon>
        <taxon>Methanobacteriati</taxon>
        <taxon>Methanobacteriota</taxon>
        <taxon>Stenosarchaea group</taxon>
        <taxon>Halobacteria</taxon>
        <taxon>Halobacteriales</taxon>
        <taxon>Natrialbaceae</taxon>
        <taxon>Natrarchaeobius</taxon>
    </lineage>
</organism>
<keyword evidence="3" id="KW-0233">DNA recombination</keyword>
<dbReference type="PROSITE" id="PS51898">
    <property type="entry name" value="TYR_RECOMBINASE"/>
    <property type="match status" value="1"/>
</dbReference>
<accession>A0A3N6N1D5</accession>
<dbReference type="Pfam" id="PF02899">
    <property type="entry name" value="Phage_int_SAM_1"/>
    <property type="match status" value="1"/>
</dbReference>
<dbReference type="GO" id="GO:0003677">
    <property type="term" value="F:DNA binding"/>
    <property type="evidence" value="ECO:0007669"/>
    <property type="project" value="UniProtKB-UniRule"/>
</dbReference>
<dbReference type="EMBL" id="REGA01000020">
    <property type="protein sequence ID" value="RQG91792.1"/>
    <property type="molecule type" value="Genomic_DNA"/>
</dbReference>
<feature type="domain" description="Tyr recombinase" evidence="5">
    <location>
        <begin position="115"/>
        <end position="330"/>
    </location>
</feature>
<dbReference type="GO" id="GO:0006310">
    <property type="term" value="P:DNA recombination"/>
    <property type="evidence" value="ECO:0007669"/>
    <property type="project" value="UniProtKB-KW"/>
</dbReference>
<dbReference type="InterPro" id="IPR050090">
    <property type="entry name" value="Tyrosine_recombinase_XerCD"/>
</dbReference>
<dbReference type="PANTHER" id="PTHR30349:SF41">
    <property type="entry name" value="INTEGRASE_RECOMBINASE PROTEIN MJ0367-RELATED"/>
    <property type="match status" value="1"/>
</dbReference>
<dbReference type="Gene3D" id="1.10.150.130">
    <property type="match status" value="1"/>
</dbReference>
<dbReference type="OrthoDB" id="198497at2157"/>
<dbReference type="CDD" id="cd00397">
    <property type="entry name" value="DNA_BRE_C"/>
    <property type="match status" value="1"/>
</dbReference>
<dbReference type="PROSITE" id="PS51900">
    <property type="entry name" value="CB"/>
    <property type="match status" value="1"/>
</dbReference>
<comment type="caution">
    <text evidence="7">The sequence shown here is derived from an EMBL/GenBank/DDBJ whole genome shotgun (WGS) entry which is preliminary data.</text>
</comment>
<gene>
    <name evidence="7" type="ORF">EA473_18510</name>
</gene>
<protein>
    <submittedName>
        <fullName evidence="7">Site-specific integrase</fullName>
    </submittedName>
</protein>
<dbReference type="SUPFAM" id="SSF56349">
    <property type="entry name" value="DNA breaking-rejoining enzymes"/>
    <property type="match status" value="1"/>
</dbReference>
<evidence type="ECO:0000256" key="3">
    <source>
        <dbReference type="ARBA" id="ARBA00023172"/>
    </source>
</evidence>
<name>A0A3N6N1D5_NATCH</name>
<proteinExistence type="predicted"/>
<evidence type="ECO:0000256" key="4">
    <source>
        <dbReference type="PROSITE-ProRule" id="PRU01248"/>
    </source>
</evidence>
<dbReference type="PANTHER" id="PTHR30349">
    <property type="entry name" value="PHAGE INTEGRASE-RELATED"/>
    <property type="match status" value="1"/>
</dbReference>
<evidence type="ECO:0000259" key="6">
    <source>
        <dbReference type="PROSITE" id="PS51900"/>
    </source>
</evidence>
<dbReference type="AlphaFoldDB" id="A0A3N6N1D5"/>
<keyword evidence="1" id="KW-0229">DNA integration</keyword>
<keyword evidence="8" id="KW-1185">Reference proteome</keyword>
<reference evidence="7 8" key="1">
    <citation type="submission" date="2018-10" db="EMBL/GenBank/DDBJ databases">
        <title>Natrarchaeobius chitinivorans gen. nov., sp. nov., and Natrarchaeobius haloalkaliphilus sp. nov., alkaliphilic, chitin-utilizing haloarchaea from hypersaline alkaline lakes.</title>
        <authorList>
            <person name="Sorokin D.Y."/>
            <person name="Elcheninov A.G."/>
            <person name="Kostrikina N.A."/>
            <person name="Bale N.J."/>
            <person name="Sinninghe Damste J.S."/>
            <person name="Khijniak T.V."/>
            <person name="Kublanov I.V."/>
            <person name="Toshchakov S.V."/>
        </authorList>
    </citation>
    <scope>NUCLEOTIDE SEQUENCE [LARGE SCALE GENOMIC DNA]</scope>
    <source>
        <strain evidence="7 8">AArcht4T</strain>
    </source>
</reference>
<dbReference type="Gene3D" id="1.10.443.10">
    <property type="entry name" value="Intergrase catalytic core"/>
    <property type="match status" value="1"/>
</dbReference>
<dbReference type="InterPro" id="IPR013762">
    <property type="entry name" value="Integrase-like_cat_sf"/>
</dbReference>
<evidence type="ECO:0000313" key="8">
    <source>
        <dbReference type="Proteomes" id="UP000282323"/>
    </source>
</evidence>
<evidence type="ECO:0000256" key="2">
    <source>
        <dbReference type="ARBA" id="ARBA00023125"/>
    </source>
</evidence>
<sequence length="336" mass="38712">MNLEPIDPETAVELYIAEREADTAASTIRSHRARLSHFVRWCDERDIENLNELTGRTLHEYRLWRRNDGDLAKTSLKCQMDTLRVFIRFLGTVDGVHPNLHEKVRSPDLHPGEDVREVMLDSEQAKAVLEYLERYEYASLPHVTLALLWHTMMRLGAARTLDLKDYSPEDQCLAVEHRPETGTPIKKGSQGERLVALSGELCMLLDDWLRDQRPDVTDEHGREPLLATSHGRVCKTTIRRYCYQYTRPCAISRECPHDRDPETCEATNSGQFSKCPSNVSPHAIRRGSITHHLNSDVPETAVGDRANVSQKVLEMHYDQRTEKEKMEQRREYLGNI</sequence>